<sequence>MDPIEEKIKMLGKVDIFEFEEGLESGLDDKELSMKHGLSTSEIEHLKRDLWA</sequence>
<keyword evidence="2" id="KW-1185">Reference proteome</keyword>
<organism evidence="1 2">
    <name type="scientific">Alkalicella caledoniensis</name>
    <dbReference type="NCBI Taxonomy" id="2731377"/>
    <lineage>
        <taxon>Bacteria</taxon>
        <taxon>Bacillati</taxon>
        <taxon>Bacillota</taxon>
        <taxon>Clostridia</taxon>
        <taxon>Eubacteriales</taxon>
        <taxon>Proteinivoracaceae</taxon>
        <taxon>Alkalicella</taxon>
    </lineage>
</organism>
<evidence type="ECO:0000313" key="1">
    <source>
        <dbReference type="EMBL" id="QNO15750.1"/>
    </source>
</evidence>
<reference evidence="1 2" key="1">
    <citation type="submission" date="2020-07" db="EMBL/GenBank/DDBJ databases">
        <title>Alkalicella. sp. LB2 genome.</title>
        <authorList>
            <person name="Postec A."/>
            <person name="Quemeneur M."/>
        </authorList>
    </citation>
    <scope>NUCLEOTIDE SEQUENCE [LARGE SCALE GENOMIC DNA]</scope>
    <source>
        <strain evidence="1 2">LB2</strain>
    </source>
</reference>
<dbReference type="AlphaFoldDB" id="A0A7G9WAN8"/>
<proteinExistence type="predicted"/>
<dbReference type="Proteomes" id="UP000516160">
    <property type="component" value="Chromosome"/>
</dbReference>
<evidence type="ECO:0000313" key="2">
    <source>
        <dbReference type="Proteomes" id="UP000516160"/>
    </source>
</evidence>
<gene>
    <name evidence="1" type="ORF">HYG86_13750</name>
</gene>
<dbReference type="RefSeq" id="WP_213166158.1">
    <property type="nucleotide sequence ID" value="NZ_CP058559.1"/>
</dbReference>
<protein>
    <submittedName>
        <fullName evidence="1">Uncharacterized protein</fullName>
    </submittedName>
</protein>
<accession>A0A7G9WAN8</accession>
<dbReference type="KEGG" id="acae:HYG86_13750"/>
<dbReference type="EMBL" id="CP058559">
    <property type="protein sequence ID" value="QNO15750.1"/>
    <property type="molecule type" value="Genomic_DNA"/>
</dbReference>
<name>A0A7G9WAN8_ALKCA</name>